<accession>A0A6J6MVC5</accession>
<dbReference type="AlphaFoldDB" id="A0A6J6MVC5"/>
<sequence>MGPQDNLEGVLVSTVLNFERVTVCPLYGPTNASPLAQGFSYQFQRLSEAVSYCLNPSLSAVSLLEVDD</sequence>
<dbReference type="EMBL" id="CAEZXK010000001">
    <property type="protein sequence ID" value="CAB4677947.1"/>
    <property type="molecule type" value="Genomic_DNA"/>
</dbReference>
<name>A0A6J6MVC5_9ZZZZ</name>
<evidence type="ECO:0000313" key="1">
    <source>
        <dbReference type="EMBL" id="CAB4677947.1"/>
    </source>
</evidence>
<organism evidence="1">
    <name type="scientific">freshwater metagenome</name>
    <dbReference type="NCBI Taxonomy" id="449393"/>
    <lineage>
        <taxon>unclassified sequences</taxon>
        <taxon>metagenomes</taxon>
        <taxon>ecological metagenomes</taxon>
    </lineage>
</organism>
<reference evidence="1" key="1">
    <citation type="submission" date="2020-05" db="EMBL/GenBank/DDBJ databases">
        <authorList>
            <person name="Chiriac C."/>
            <person name="Salcher M."/>
            <person name="Ghai R."/>
            <person name="Kavagutti S V."/>
        </authorList>
    </citation>
    <scope>NUCLEOTIDE SEQUENCE</scope>
</reference>
<protein>
    <submittedName>
        <fullName evidence="1">Unannotated protein</fullName>
    </submittedName>
</protein>
<gene>
    <name evidence="1" type="ORF">UFOPK2370_00041</name>
</gene>
<proteinExistence type="predicted"/>